<name>A0A0H3NXM3_YERE1</name>
<gene>
    <name evidence="2" type="ordered locus">Y11_24911</name>
</gene>
<dbReference type="EMBL" id="FR729477">
    <property type="protein sequence ID" value="CBY25690.1"/>
    <property type="molecule type" value="Genomic_DNA"/>
</dbReference>
<proteinExistence type="predicted"/>
<protein>
    <submittedName>
        <fullName evidence="2">Uncharacterized protein</fullName>
    </submittedName>
</protein>
<dbReference type="HOGENOM" id="CLU_3319577_0_0_6"/>
<evidence type="ECO:0000256" key="1">
    <source>
        <dbReference type="SAM" id="MobiDB-lite"/>
    </source>
</evidence>
<sequence length="39" mass="4285">MTDFTKLYEMLRVSSLFSLPKNAGEPKEGGIKKNKPGTA</sequence>
<feature type="region of interest" description="Disordered" evidence="1">
    <location>
        <begin position="19"/>
        <end position="39"/>
    </location>
</feature>
<organism evidence="2 3">
    <name type="scientific">Yersinia enterocolitica subsp. palearctica serotype O:3 (strain DSM 13030 / CIP 106945 / Y11)</name>
    <dbReference type="NCBI Taxonomy" id="930944"/>
    <lineage>
        <taxon>Bacteria</taxon>
        <taxon>Pseudomonadati</taxon>
        <taxon>Pseudomonadota</taxon>
        <taxon>Gammaproteobacteria</taxon>
        <taxon>Enterobacterales</taxon>
        <taxon>Yersiniaceae</taxon>
        <taxon>Yersinia</taxon>
    </lineage>
</organism>
<dbReference type="PATRIC" id="fig|930944.6.peg.2473"/>
<dbReference type="AlphaFoldDB" id="A0A0H3NXM3"/>
<reference evidence="2 3" key="1">
    <citation type="journal article" date="2011" name="J. Bacteriol.">
        <title>Complete genome sequence of Yersinia enterocolitica subsp. palearctica serogroup O:3.</title>
        <authorList>
            <person name="Batzilla J."/>
            <person name="Hoper D."/>
            <person name="Antonenka U."/>
            <person name="Heesemann J."/>
            <person name="Rakin A."/>
        </authorList>
    </citation>
    <scope>NUCLEOTIDE SEQUENCE [LARGE SCALE GENOMIC DNA]</scope>
    <source>
        <strain evidence="3">DSM 13030 / CIP 106945 / Y11</strain>
    </source>
</reference>
<evidence type="ECO:0000313" key="3">
    <source>
        <dbReference type="Proteomes" id="UP000008084"/>
    </source>
</evidence>
<dbReference type="Proteomes" id="UP000008084">
    <property type="component" value="Chromosome"/>
</dbReference>
<evidence type="ECO:0000313" key="2">
    <source>
        <dbReference type="EMBL" id="CBY25690.1"/>
    </source>
</evidence>
<accession>A0A0H3NXM3</accession>
<dbReference type="KEGG" id="yey:Y11_24911"/>